<protein>
    <submittedName>
        <fullName evidence="1">DUF2971 domain-containing protein</fullName>
    </submittedName>
</protein>
<dbReference type="EMBL" id="JAZDRO010000001">
    <property type="protein sequence ID" value="MEE2565296.1"/>
    <property type="molecule type" value="Genomic_DNA"/>
</dbReference>
<sequence length="291" mass="33437">MSQLLFHYTSDIGLKGIIESNKIWATSFKNKNDLSEFDYGSRLFSETIISISEKNLFIGEKYRTLLFEYLSTELKKITHNFTTSFCTHNDHIEKQYGILSQWRNYAGIGGYAIGFDQEAIIERSGDYTNRFISNTESALAWTMEEFCTYGTVPHAYLSNFYHFIPNIVHSIINNNVDPIRNEAWFQNFVISGIKCASLIKHPAFREEAEFRISYGIFNNRQLVDLHQKNFNGNVIPVLELFGSCGVVDLIREIIVGPHVDSGAKVDLLDDFLKGHGIDWVRIREVDLPLRV</sequence>
<keyword evidence="2" id="KW-1185">Reference proteome</keyword>
<proteinExistence type="predicted"/>
<gene>
    <name evidence="1" type="ORF">V0U35_01285</name>
</gene>
<organism evidence="1 2">
    <name type="scientific">Hyphobacterium marinum</name>
    <dbReference type="NCBI Taxonomy" id="3116574"/>
    <lineage>
        <taxon>Bacteria</taxon>
        <taxon>Pseudomonadati</taxon>
        <taxon>Pseudomonadota</taxon>
        <taxon>Alphaproteobacteria</taxon>
        <taxon>Maricaulales</taxon>
        <taxon>Maricaulaceae</taxon>
        <taxon>Hyphobacterium</taxon>
    </lineage>
</organism>
<evidence type="ECO:0000313" key="1">
    <source>
        <dbReference type="EMBL" id="MEE2565296.1"/>
    </source>
</evidence>
<dbReference type="Pfam" id="PF11185">
    <property type="entry name" value="DUF2971"/>
    <property type="match status" value="1"/>
</dbReference>
<comment type="caution">
    <text evidence="1">The sequence shown here is derived from an EMBL/GenBank/DDBJ whole genome shotgun (WGS) entry which is preliminary data.</text>
</comment>
<dbReference type="InterPro" id="IPR021352">
    <property type="entry name" value="DUF2971"/>
</dbReference>
<evidence type="ECO:0000313" key="2">
    <source>
        <dbReference type="Proteomes" id="UP001310692"/>
    </source>
</evidence>
<name>A0ABU7LUQ5_9PROT</name>
<accession>A0ABU7LUQ5</accession>
<reference evidence="1 2" key="1">
    <citation type="submission" date="2024-01" db="EMBL/GenBank/DDBJ databases">
        <title>Hyphobacterium bacterium isolated from marine sediment.</title>
        <authorList>
            <person name="Zhao S."/>
        </authorList>
    </citation>
    <scope>NUCLEOTIDE SEQUENCE [LARGE SCALE GENOMIC DNA]</scope>
    <source>
        <strain evidence="1 2">Y60-23</strain>
    </source>
</reference>
<dbReference type="Proteomes" id="UP001310692">
    <property type="component" value="Unassembled WGS sequence"/>
</dbReference>
<dbReference type="RefSeq" id="WP_330194834.1">
    <property type="nucleotide sequence ID" value="NZ_JAZDRO010000001.1"/>
</dbReference>